<dbReference type="AlphaFoldDB" id="A0A0B2B789"/>
<sequence>MDTVSQLDLSRIQFAMTTIYHFLFVPITIGLAFLVALLHTWWYRSNDPDLRRLTRFFGTLLLINVAIGVVTGLVQEFQFGMNWSEYSRFVGDVFGAPLAIEGLAAFFLESTFLGLWLFGWGVLPRRVHLVTVWMVAIGAALSAAFIMAANSWMQNPVGYEIDQATGRPRLTSITALFTNPVFVWGYAHVILASLLTGALVMLAVSAWHLRRRGDADVFVRSMKLSLAVLVPVSILVLGVGSHLGVIETKYQPMKVAAMEAQWDTCQPCSFSAAQVGGFSEDDQDATKIIEIPHLLSLLATQSWDGKVVGLNELQKQYETKYGPGDYIPNLAIQYWSMRTMAYLGALMPILGLWGLWVWRRRRLASSKVFLWCASWAFLAPFAMNTAGWLLTESGRQPWVVQGLLKTEDGNSPSVSRGEVVASIGTFALLYVVLGVVWAFLMVRHARQGLADEPSEDAPDDPQSREPTASSFTY</sequence>
<dbReference type="Pfam" id="PF01654">
    <property type="entry name" value="Cyt_bd_oxida_I"/>
    <property type="match status" value="1"/>
</dbReference>
<evidence type="ECO:0000256" key="11">
    <source>
        <dbReference type="ARBA" id="ARBA00023136"/>
    </source>
</evidence>
<keyword evidence="3 12" id="KW-0813">Transport</keyword>
<keyword evidence="15" id="KW-1185">Reference proteome</keyword>
<evidence type="ECO:0000256" key="10">
    <source>
        <dbReference type="ARBA" id="ARBA00023004"/>
    </source>
</evidence>
<evidence type="ECO:0000256" key="3">
    <source>
        <dbReference type="ARBA" id="ARBA00022448"/>
    </source>
</evidence>
<dbReference type="GO" id="GO:0016682">
    <property type="term" value="F:oxidoreductase activity, acting on diphenols and related substances as donors, oxygen as acceptor"/>
    <property type="evidence" value="ECO:0007669"/>
    <property type="project" value="TreeGrafter"/>
</dbReference>
<gene>
    <name evidence="14" type="ORF">CLV56_2107</name>
</gene>
<dbReference type="GO" id="GO:0019646">
    <property type="term" value="P:aerobic electron transport chain"/>
    <property type="evidence" value="ECO:0007669"/>
    <property type="project" value="InterPro"/>
</dbReference>
<evidence type="ECO:0000256" key="7">
    <source>
        <dbReference type="ARBA" id="ARBA00022723"/>
    </source>
</evidence>
<proteinExistence type="inferred from homology"/>
<keyword evidence="6 12" id="KW-0812">Transmembrane</keyword>
<feature type="transmembrane region" description="Helical" evidence="12">
    <location>
        <begin position="130"/>
        <end position="149"/>
    </location>
</feature>
<feature type="transmembrane region" description="Helical" evidence="12">
    <location>
        <begin position="339"/>
        <end position="356"/>
    </location>
</feature>
<feature type="transmembrane region" description="Helical" evidence="12">
    <location>
        <begin position="419"/>
        <end position="440"/>
    </location>
</feature>
<dbReference type="GO" id="GO:0046872">
    <property type="term" value="F:metal ion binding"/>
    <property type="evidence" value="ECO:0007669"/>
    <property type="project" value="UniProtKB-UniRule"/>
</dbReference>
<dbReference type="PANTHER" id="PTHR30365:SF15">
    <property type="entry name" value="CYTOCHROME BD UBIQUINOL OXIDASE SUBUNIT 1"/>
    <property type="match status" value="1"/>
</dbReference>
<dbReference type="GO" id="GO:0020037">
    <property type="term" value="F:heme binding"/>
    <property type="evidence" value="ECO:0007669"/>
    <property type="project" value="TreeGrafter"/>
</dbReference>
<dbReference type="EMBL" id="PGEZ01000001">
    <property type="protein sequence ID" value="PJJ57868.1"/>
    <property type="molecule type" value="Genomic_DNA"/>
</dbReference>
<keyword evidence="5 12" id="KW-0349">Heme</keyword>
<dbReference type="RefSeq" id="WP_039363613.1">
    <property type="nucleotide sequence ID" value="NZ_PGEZ01000001.1"/>
</dbReference>
<comment type="caution">
    <text evidence="14">The sequence shown here is derived from an EMBL/GenBank/DDBJ whole genome shotgun (WGS) entry which is preliminary data.</text>
</comment>
<comment type="similarity">
    <text evidence="2 12">Belongs to the cytochrome ubiquinol oxidase subunit 1 family.</text>
</comment>
<keyword evidence="7 12" id="KW-0479">Metal-binding</keyword>
<organism evidence="14 15">
    <name type="scientific">Mumia flava</name>
    <dbReference type="NCBI Taxonomy" id="1348852"/>
    <lineage>
        <taxon>Bacteria</taxon>
        <taxon>Bacillati</taxon>
        <taxon>Actinomycetota</taxon>
        <taxon>Actinomycetes</taxon>
        <taxon>Propionibacteriales</taxon>
        <taxon>Nocardioidaceae</taxon>
        <taxon>Mumia</taxon>
    </lineage>
</organism>
<accession>A0A0B2B789</accession>
<keyword evidence="4 12" id="KW-1003">Cell membrane</keyword>
<feature type="region of interest" description="Disordered" evidence="13">
    <location>
        <begin position="450"/>
        <end position="473"/>
    </location>
</feature>
<feature type="transmembrane region" description="Helical" evidence="12">
    <location>
        <begin position="53"/>
        <end position="74"/>
    </location>
</feature>
<keyword evidence="10 12" id="KW-0408">Iron</keyword>
<dbReference type="PANTHER" id="PTHR30365">
    <property type="entry name" value="CYTOCHROME D UBIQUINOL OXIDASE"/>
    <property type="match status" value="1"/>
</dbReference>
<feature type="transmembrane region" description="Helical" evidence="12">
    <location>
        <begin position="368"/>
        <end position="390"/>
    </location>
</feature>
<protein>
    <submittedName>
        <fullName evidence="14">Cytochrome d ubiquinol oxidase subunit I</fullName>
    </submittedName>
</protein>
<keyword evidence="9 12" id="KW-1133">Transmembrane helix</keyword>
<evidence type="ECO:0000256" key="5">
    <source>
        <dbReference type="ARBA" id="ARBA00022617"/>
    </source>
</evidence>
<evidence type="ECO:0000256" key="6">
    <source>
        <dbReference type="ARBA" id="ARBA00022692"/>
    </source>
</evidence>
<evidence type="ECO:0000313" key="14">
    <source>
        <dbReference type="EMBL" id="PJJ57868.1"/>
    </source>
</evidence>
<comment type="subcellular location">
    <subcellularLocation>
        <location evidence="1">Cell membrane</location>
        <topology evidence="1">Multi-pass membrane protein</topology>
    </subcellularLocation>
</comment>
<evidence type="ECO:0000256" key="13">
    <source>
        <dbReference type="SAM" id="MobiDB-lite"/>
    </source>
</evidence>
<evidence type="ECO:0000313" key="15">
    <source>
        <dbReference type="Proteomes" id="UP000230842"/>
    </source>
</evidence>
<reference evidence="14 15" key="1">
    <citation type="submission" date="2017-11" db="EMBL/GenBank/DDBJ databases">
        <title>Genomic Encyclopedia of Archaeal and Bacterial Type Strains, Phase II (KMG-II): From Individual Species to Whole Genera.</title>
        <authorList>
            <person name="Goeker M."/>
        </authorList>
    </citation>
    <scope>NUCLEOTIDE SEQUENCE [LARGE SCALE GENOMIC DNA]</scope>
    <source>
        <strain evidence="14 15">DSM 27763</strain>
    </source>
</reference>
<dbReference type="PIRSF" id="PIRSF006446">
    <property type="entry name" value="Cyt_quinol_oxidase_1"/>
    <property type="match status" value="1"/>
</dbReference>
<evidence type="ECO:0000256" key="9">
    <source>
        <dbReference type="ARBA" id="ARBA00022989"/>
    </source>
</evidence>
<feature type="compositionally biased region" description="Polar residues" evidence="13">
    <location>
        <begin position="464"/>
        <end position="473"/>
    </location>
</feature>
<evidence type="ECO:0000256" key="4">
    <source>
        <dbReference type="ARBA" id="ARBA00022475"/>
    </source>
</evidence>
<dbReference type="InterPro" id="IPR002585">
    <property type="entry name" value="Cyt-d_ubiquinol_oxidase_su_1"/>
</dbReference>
<evidence type="ECO:0000256" key="12">
    <source>
        <dbReference type="PIRNR" id="PIRNR006446"/>
    </source>
</evidence>
<evidence type="ECO:0000256" key="2">
    <source>
        <dbReference type="ARBA" id="ARBA00009819"/>
    </source>
</evidence>
<feature type="transmembrane region" description="Helical" evidence="12">
    <location>
        <begin position="181"/>
        <end position="204"/>
    </location>
</feature>
<dbReference type="GO" id="GO:0009055">
    <property type="term" value="F:electron transfer activity"/>
    <property type="evidence" value="ECO:0007669"/>
    <property type="project" value="UniProtKB-UniRule"/>
</dbReference>
<dbReference type="OrthoDB" id="9807042at2"/>
<dbReference type="Proteomes" id="UP000230842">
    <property type="component" value="Unassembled WGS sequence"/>
</dbReference>
<keyword evidence="8 12" id="KW-0249">Electron transport</keyword>
<keyword evidence="11 12" id="KW-0472">Membrane</keyword>
<dbReference type="GO" id="GO:0070069">
    <property type="term" value="C:cytochrome complex"/>
    <property type="evidence" value="ECO:0007669"/>
    <property type="project" value="UniProtKB-UniRule"/>
</dbReference>
<feature type="transmembrane region" description="Helical" evidence="12">
    <location>
        <begin position="94"/>
        <end position="118"/>
    </location>
</feature>
<dbReference type="GO" id="GO:0005886">
    <property type="term" value="C:plasma membrane"/>
    <property type="evidence" value="ECO:0007669"/>
    <property type="project" value="UniProtKB-SubCell"/>
</dbReference>
<feature type="transmembrane region" description="Helical" evidence="12">
    <location>
        <begin position="224"/>
        <end position="245"/>
    </location>
</feature>
<evidence type="ECO:0000256" key="1">
    <source>
        <dbReference type="ARBA" id="ARBA00004651"/>
    </source>
</evidence>
<evidence type="ECO:0000256" key="8">
    <source>
        <dbReference type="ARBA" id="ARBA00022982"/>
    </source>
</evidence>
<feature type="transmembrane region" description="Helical" evidence="12">
    <location>
        <begin position="20"/>
        <end position="41"/>
    </location>
</feature>
<name>A0A0B2B789_9ACTN</name>